<feature type="compositionally biased region" description="Gly residues" evidence="12">
    <location>
        <begin position="123"/>
        <end position="133"/>
    </location>
</feature>
<evidence type="ECO:0000313" key="15">
    <source>
        <dbReference type="Proteomes" id="UP001487740"/>
    </source>
</evidence>
<keyword evidence="8" id="KW-0675">Receptor</keyword>
<dbReference type="Gene3D" id="3.40.190.10">
    <property type="entry name" value="Periplasmic binding protein-like II"/>
    <property type="match status" value="1"/>
</dbReference>
<evidence type="ECO:0000313" key="14">
    <source>
        <dbReference type="EMBL" id="KAK8397793.1"/>
    </source>
</evidence>
<sequence>MRAEDRMEEVVRSLCEGGIQVSVSALPSSIVGSSATPPVVSHRGGASAHPSRPPTVASPKVGAFSATRPPAKEEGKTQIPARDGVGETASNDTKTSRDEAARILEDFLLDTRERGQHNLQRAGGRGGELGEPGGSLDKPENITETAKVIILERNEFQPGEGSVGGGGAERDNTSLSSCLFFIEQATLVSGGVYTLRTAGCWLRDHTLLLRQPLVPEIRSLRGAPVAVVIIKNFFEAIRVGPRRAYLVGYLGKLINALAETLDFHYNILEGTSFGVKSSNGSYDGVIGHIEREEGEIGLASLSITHRRYQAIDFTTWLRFQPSLFVTRGPRYLKDPMAVFRPYSWQVTDTPFPPSSFSHTPSLAFSDMT</sequence>
<keyword evidence="10" id="KW-1071">Ligand-gated ion channel</keyword>
<keyword evidence="15" id="KW-1185">Reference proteome</keyword>
<keyword evidence="7" id="KW-0472">Membrane</keyword>
<comment type="caution">
    <text evidence="14">The sequence shown here is derived from an EMBL/GenBank/DDBJ whole genome shotgun (WGS) entry which is preliminary data.</text>
</comment>
<evidence type="ECO:0000256" key="8">
    <source>
        <dbReference type="ARBA" id="ARBA00023170"/>
    </source>
</evidence>
<organism evidence="14 15">
    <name type="scientific">Scylla paramamosain</name>
    <name type="common">Mud crab</name>
    <dbReference type="NCBI Taxonomy" id="85552"/>
    <lineage>
        <taxon>Eukaryota</taxon>
        <taxon>Metazoa</taxon>
        <taxon>Ecdysozoa</taxon>
        <taxon>Arthropoda</taxon>
        <taxon>Crustacea</taxon>
        <taxon>Multicrustacea</taxon>
        <taxon>Malacostraca</taxon>
        <taxon>Eumalacostraca</taxon>
        <taxon>Eucarida</taxon>
        <taxon>Decapoda</taxon>
        <taxon>Pleocyemata</taxon>
        <taxon>Brachyura</taxon>
        <taxon>Eubrachyura</taxon>
        <taxon>Portunoidea</taxon>
        <taxon>Portunidae</taxon>
        <taxon>Portuninae</taxon>
        <taxon>Scylla</taxon>
    </lineage>
</organism>
<comment type="subcellular location">
    <subcellularLocation>
        <location evidence="1">Cell membrane</location>
        <topology evidence="1">Multi-pass membrane protein</topology>
    </subcellularLocation>
</comment>
<keyword evidence="5" id="KW-1133">Transmembrane helix</keyword>
<evidence type="ECO:0000259" key="13">
    <source>
        <dbReference type="Pfam" id="PF10613"/>
    </source>
</evidence>
<dbReference type="GO" id="GO:0015276">
    <property type="term" value="F:ligand-gated monoatomic ion channel activity"/>
    <property type="evidence" value="ECO:0007669"/>
    <property type="project" value="InterPro"/>
</dbReference>
<protein>
    <recommendedName>
        <fullName evidence="13">Ionotropic glutamate receptor L-glutamate and glycine-binding domain-containing protein</fullName>
    </recommendedName>
</protein>
<keyword evidence="6" id="KW-0406">Ion transport</keyword>
<keyword evidence="11" id="KW-0407">Ion channel</keyword>
<dbReference type="EMBL" id="JARAKH010000013">
    <property type="protein sequence ID" value="KAK8397793.1"/>
    <property type="molecule type" value="Genomic_DNA"/>
</dbReference>
<feature type="region of interest" description="Disordered" evidence="12">
    <location>
        <begin position="29"/>
        <end position="98"/>
    </location>
</feature>
<evidence type="ECO:0000256" key="7">
    <source>
        <dbReference type="ARBA" id="ARBA00023136"/>
    </source>
</evidence>
<evidence type="ECO:0000256" key="6">
    <source>
        <dbReference type="ARBA" id="ARBA00023065"/>
    </source>
</evidence>
<dbReference type="InterPro" id="IPR052192">
    <property type="entry name" value="Insect_Ionotropic_Sensory_Rcpt"/>
</dbReference>
<evidence type="ECO:0000256" key="12">
    <source>
        <dbReference type="SAM" id="MobiDB-lite"/>
    </source>
</evidence>
<keyword evidence="4" id="KW-0812">Transmembrane</keyword>
<gene>
    <name evidence="14" type="ORF">O3P69_004530</name>
</gene>
<dbReference type="Proteomes" id="UP001487740">
    <property type="component" value="Unassembled WGS sequence"/>
</dbReference>
<accession>A0AAW0UER4</accession>
<evidence type="ECO:0000256" key="10">
    <source>
        <dbReference type="ARBA" id="ARBA00023286"/>
    </source>
</evidence>
<dbReference type="PANTHER" id="PTHR42643">
    <property type="entry name" value="IONOTROPIC RECEPTOR 20A-RELATED"/>
    <property type="match status" value="1"/>
</dbReference>
<evidence type="ECO:0000256" key="3">
    <source>
        <dbReference type="ARBA" id="ARBA00022475"/>
    </source>
</evidence>
<feature type="domain" description="Ionotropic glutamate receptor L-glutamate and glycine-binding" evidence="13">
    <location>
        <begin position="246"/>
        <end position="315"/>
    </location>
</feature>
<evidence type="ECO:0000256" key="2">
    <source>
        <dbReference type="ARBA" id="ARBA00022448"/>
    </source>
</evidence>
<proteinExistence type="predicted"/>
<keyword evidence="2" id="KW-0813">Transport</keyword>
<dbReference type="SUPFAM" id="SSF53850">
    <property type="entry name" value="Periplasmic binding protein-like II"/>
    <property type="match status" value="1"/>
</dbReference>
<evidence type="ECO:0000256" key="4">
    <source>
        <dbReference type="ARBA" id="ARBA00022692"/>
    </source>
</evidence>
<dbReference type="Pfam" id="PF10613">
    <property type="entry name" value="Lig_chan-Glu_bd"/>
    <property type="match status" value="1"/>
</dbReference>
<name>A0AAW0UER4_SCYPA</name>
<evidence type="ECO:0000256" key="1">
    <source>
        <dbReference type="ARBA" id="ARBA00004651"/>
    </source>
</evidence>
<evidence type="ECO:0000256" key="5">
    <source>
        <dbReference type="ARBA" id="ARBA00022989"/>
    </source>
</evidence>
<evidence type="ECO:0000256" key="11">
    <source>
        <dbReference type="ARBA" id="ARBA00023303"/>
    </source>
</evidence>
<keyword evidence="3" id="KW-1003">Cell membrane</keyword>
<evidence type="ECO:0000256" key="9">
    <source>
        <dbReference type="ARBA" id="ARBA00023180"/>
    </source>
</evidence>
<feature type="region of interest" description="Disordered" evidence="12">
    <location>
        <begin position="112"/>
        <end position="140"/>
    </location>
</feature>
<dbReference type="GO" id="GO:0005886">
    <property type="term" value="C:plasma membrane"/>
    <property type="evidence" value="ECO:0007669"/>
    <property type="project" value="UniProtKB-SubCell"/>
</dbReference>
<reference evidence="14 15" key="1">
    <citation type="submission" date="2023-03" db="EMBL/GenBank/DDBJ databases">
        <title>High-quality genome of Scylla paramamosain provides insights in environmental adaptation.</title>
        <authorList>
            <person name="Zhang L."/>
        </authorList>
    </citation>
    <scope>NUCLEOTIDE SEQUENCE [LARGE SCALE GENOMIC DNA]</scope>
    <source>
        <strain evidence="14">LZ_2023a</strain>
        <tissue evidence="14">Muscle</tissue>
    </source>
</reference>
<dbReference type="AlphaFoldDB" id="A0AAW0UER4"/>
<keyword evidence="9" id="KW-0325">Glycoprotein</keyword>
<dbReference type="InterPro" id="IPR019594">
    <property type="entry name" value="Glu/Gly-bd"/>
</dbReference>
<dbReference type="PANTHER" id="PTHR42643:SF38">
    <property type="entry name" value="IONOTROPIC RECEPTOR 100A"/>
    <property type="match status" value="1"/>
</dbReference>